<proteinExistence type="predicted"/>
<keyword evidence="1 2" id="KW-0732">Signal</keyword>
<gene>
    <name evidence="4" type="ORF">ABB55_07875</name>
</gene>
<reference evidence="4 5" key="2">
    <citation type="submission" date="2015-10" db="EMBL/GenBank/DDBJ databases">
        <title>Draft Genome Sequence of Prosthecomicrobium hirschii ATCC 27832.</title>
        <authorList>
            <person name="Daniel J."/>
            <person name="Givan S.A."/>
            <person name="Brun Y.V."/>
            <person name="Brown P.J."/>
        </authorList>
    </citation>
    <scope>NUCLEOTIDE SEQUENCE [LARGE SCALE GENOMIC DNA]</scope>
    <source>
        <strain evidence="4 5">16</strain>
    </source>
</reference>
<dbReference type="RefSeq" id="WP_054358317.1">
    <property type="nucleotide sequence ID" value="NZ_LJYW01000001.1"/>
</dbReference>
<dbReference type="OrthoDB" id="5643626at2"/>
<dbReference type="AlphaFoldDB" id="A0A0P6VIX9"/>
<evidence type="ECO:0000313" key="4">
    <source>
        <dbReference type="EMBL" id="KPL52154.1"/>
    </source>
</evidence>
<protein>
    <recommendedName>
        <fullName evidence="3">Outer membrane protein beta-barrel domain-containing protein</fullName>
    </recommendedName>
</protein>
<sequence>MRQYARIAAVIALGLVAQPVVAADYGYQPTINAPSMIPPEEIGTGWYLRGDVAVNRTTRIDANWRDDRFTTMKAADSRVFGGGIGYKYNGWLRGDLTADHLDPFTVRGRAKCRNAGCLPGDVSSEQTTMNAWLMMANGYLDFGNWAGITPYVGGGVGMAYISTGKHLSYNPGDKIADDSFGASQRWSLAASAMAGASYDLGNGFQLDAGYKYLWIDKAETGTSGNVKGQVQYRDITSHQVRVGLRYFVY</sequence>
<dbReference type="SUPFAM" id="SSF56925">
    <property type="entry name" value="OMPA-like"/>
    <property type="match status" value="1"/>
</dbReference>
<evidence type="ECO:0000313" key="5">
    <source>
        <dbReference type="Proteomes" id="UP000048984"/>
    </source>
</evidence>
<dbReference type="EMBL" id="LJYW01000001">
    <property type="protein sequence ID" value="KPL52154.1"/>
    <property type="molecule type" value="Genomic_DNA"/>
</dbReference>
<reference evidence="4 5" key="1">
    <citation type="submission" date="2015-09" db="EMBL/GenBank/DDBJ databases">
        <authorList>
            <person name="Jackson K.R."/>
            <person name="Lunt B.L."/>
            <person name="Fisher J.N.B."/>
            <person name="Gardner A.V."/>
            <person name="Bailey M.E."/>
            <person name="Deus L.M."/>
            <person name="Earl A.S."/>
            <person name="Gibby P.D."/>
            <person name="Hartmann K.A."/>
            <person name="Liu J.E."/>
            <person name="Manci A.M."/>
            <person name="Nielsen D.A."/>
            <person name="Solomon M.B."/>
            <person name="Breakwell D.P."/>
            <person name="Burnett S.H."/>
            <person name="Grose J.H."/>
        </authorList>
    </citation>
    <scope>NUCLEOTIDE SEQUENCE [LARGE SCALE GENOMIC DNA]</scope>
    <source>
        <strain evidence="4 5">16</strain>
    </source>
</reference>
<evidence type="ECO:0000259" key="3">
    <source>
        <dbReference type="Pfam" id="PF13505"/>
    </source>
</evidence>
<dbReference type="Pfam" id="PF13505">
    <property type="entry name" value="OMP_b-brl"/>
    <property type="match status" value="1"/>
</dbReference>
<evidence type="ECO:0000256" key="2">
    <source>
        <dbReference type="SAM" id="SignalP"/>
    </source>
</evidence>
<feature type="signal peptide" evidence="2">
    <location>
        <begin position="1"/>
        <end position="22"/>
    </location>
</feature>
<name>A0A0P6VIX9_9HYPH</name>
<evidence type="ECO:0000256" key="1">
    <source>
        <dbReference type="ARBA" id="ARBA00022729"/>
    </source>
</evidence>
<dbReference type="Gene3D" id="2.40.160.20">
    <property type="match status" value="1"/>
</dbReference>
<dbReference type="InterPro" id="IPR027385">
    <property type="entry name" value="Beta-barrel_OMP"/>
</dbReference>
<comment type="caution">
    <text evidence="4">The sequence shown here is derived from an EMBL/GenBank/DDBJ whole genome shotgun (WGS) entry which is preliminary data.</text>
</comment>
<dbReference type="InterPro" id="IPR011250">
    <property type="entry name" value="OMP/PagP_B-barrel"/>
</dbReference>
<dbReference type="Proteomes" id="UP000048984">
    <property type="component" value="Unassembled WGS sequence"/>
</dbReference>
<feature type="chain" id="PRO_5006131572" description="Outer membrane protein beta-barrel domain-containing protein" evidence="2">
    <location>
        <begin position="23"/>
        <end position="249"/>
    </location>
</feature>
<organism evidence="4 5">
    <name type="scientific">Prosthecodimorpha hirschii</name>
    <dbReference type="NCBI Taxonomy" id="665126"/>
    <lineage>
        <taxon>Bacteria</taxon>
        <taxon>Pseudomonadati</taxon>
        <taxon>Pseudomonadota</taxon>
        <taxon>Alphaproteobacteria</taxon>
        <taxon>Hyphomicrobiales</taxon>
        <taxon>Ancalomicrobiaceae</taxon>
        <taxon>Prosthecodimorpha</taxon>
    </lineage>
</organism>
<accession>A0A0P6VIX9</accession>
<keyword evidence="5" id="KW-1185">Reference proteome</keyword>
<feature type="domain" description="Outer membrane protein beta-barrel" evidence="3">
    <location>
        <begin position="40"/>
        <end position="244"/>
    </location>
</feature>
<dbReference type="STRING" id="665126.ABB55_07875"/>